<evidence type="ECO:0000313" key="5">
    <source>
        <dbReference type="Proteomes" id="UP000221011"/>
    </source>
</evidence>
<dbReference type="InterPro" id="IPR020904">
    <property type="entry name" value="Sc_DH/Rdtase_CS"/>
</dbReference>
<dbReference type="SMART" id="SM00822">
    <property type="entry name" value="PKS_KR"/>
    <property type="match status" value="1"/>
</dbReference>
<name>A0A291QBC6_9ACTN</name>
<feature type="domain" description="Ketoreductase" evidence="3">
    <location>
        <begin position="10"/>
        <end position="220"/>
    </location>
</feature>
<dbReference type="RefSeq" id="WP_098243380.1">
    <property type="nucleotide sequence ID" value="NZ_CP022685.1"/>
</dbReference>
<dbReference type="PRINTS" id="PR00081">
    <property type="entry name" value="GDHRDH"/>
</dbReference>
<dbReference type="SUPFAM" id="SSF51735">
    <property type="entry name" value="NAD(P)-binding Rossmann-fold domains"/>
    <property type="match status" value="1"/>
</dbReference>
<dbReference type="GO" id="GO:0004316">
    <property type="term" value="F:3-oxoacyl-[acyl-carrier-protein] reductase (NADPH) activity"/>
    <property type="evidence" value="ECO:0007669"/>
    <property type="project" value="UniProtKB-EC"/>
</dbReference>
<dbReference type="InterPro" id="IPR002347">
    <property type="entry name" value="SDR_fam"/>
</dbReference>
<dbReference type="EMBL" id="CP022685">
    <property type="protein sequence ID" value="ATL28774.1"/>
    <property type="molecule type" value="Genomic_DNA"/>
</dbReference>
<dbReference type="Gene3D" id="3.40.50.720">
    <property type="entry name" value="NAD(P)-binding Rossmann-like Domain"/>
    <property type="match status" value="1"/>
</dbReference>
<dbReference type="PANTHER" id="PTHR43639">
    <property type="entry name" value="OXIDOREDUCTASE, SHORT-CHAIN DEHYDROGENASE/REDUCTASE FAMILY (AFU_ORTHOLOGUE AFUA_5G02870)"/>
    <property type="match status" value="1"/>
</dbReference>
<sequence length="248" mass="25846">MSGEPDQNSRVAIVTGSSRGIGRAVALRLAADGVRLVVNYHSDEQAAKSVAKEVAEAGGQAVVVRADVADPEQLRGLFDSAEQHFGGLDVFVHNAFGGPTGLLGECTDEQYSYAFGTNTQAMFVALREAATRVRDHGRVVYVSSVATRGSAPGLGLYAASKAAGEQLVRNFAREVGHRGVTVNSVLPGLVDTDATRDIGDHRDGIVQRTALGRSGRPEDIADVVGFLASDAARWITGQSITADGGLAA</sequence>
<dbReference type="Pfam" id="PF13561">
    <property type="entry name" value="adh_short_C2"/>
    <property type="match status" value="1"/>
</dbReference>
<dbReference type="PRINTS" id="PR00080">
    <property type="entry name" value="SDRFAMILY"/>
</dbReference>
<dbReference type="KEGG" id="sfk:KY5_3756"/>
<keyword evidence="2 4" id="KW-0560">Oxidoreductase</keyword>
<evidence type="ECO:0000256" key="2">
    <source>
        <dbReference type="ARBA" id="ARBA00023002"/>
    </source>
</evidence>
<dbReference type="InterPro" id="IPR057326">
    <property type="entry name" value="KR_dom"/>
</dbReference>
<dbReference type="PROSITE" id="PS00061">
    <property type="entry name" value="ADH_SHORT"/>
    <property type="match status" value="1"/>
</dbReference>
<accession>A0A291QBC6</accession>
<evidence type="ECO:0000256" key="1">
    <source>
        <dbReference type="ARBA" id="ARBA00006484"/>
    </source>
</evidence>
<protein>
    <submittedName>
        <fullName evidence="4">3-oxoacyl-[acyl-carrier protein] reductase</fullName>
        <ecNumber evidence="4">1.1.1.100</ecNumber>
    </submittedName>
</protein>
<dbReference type="PANTHER" id="PTHR43639:SF1">
    <property type="entry name" value="SHORT-CHAIN DEHYDROGENASE_REDUCTASE FAMILY PROTEIN"/>
    <property type="match status" value="1"/>
</dbReference>
<keyword evidence="5" id="KW-1185">Reference proteome</keyword>
<organism evidence="4 5">
    <name type="scientific">Streptomyces formicae</name>
    <dbReference type="NCBI Taxonomy" id="1616117"/>
    <lineage>
        <taxon>Bacteria</taxon>
        <taxon>Bacillati</taxon>
        <taxon>Actinomycetota</taxon>
        <taxon>Actinomycetes</taxon>
        <taxon>Kitasatosporales</taxon>
        <taxon>Streptomycetaceae</taxon>
        <taxon>Streptomyces</taxon>
    </lineage>
</organism>
<dbReference type="Proteomes" id="UP000221011">
    <property type="component" value="Chromosome"/>
</dbReference>
<evidence type="ECO:0000259" key="3">
    <source>
        <dbReference type="SMART" id="SM00822"/>
    </source>
</evidence>
<evidence type="ECO:0000313" key="4">
    <source>
        <dbReference type="EMBL" id="ATL28774.1"/>
    </source>
</evidence>
<gene>
    <name evidence="4" type="ORF">KY5_3756</name>
</gene>
<comment type="similarity">
    <text evidence="1">Belongs to the short-chain dehydrogenases/reductases (SDR) family.</text>
</comment>
<reference evidence="4 5" key="1">
    <citation type="submission" date="2017-08" db="EMBL/GenBank/DDBJ databases">
        <title>Complete Genome Sequence of Streptomyces formicae KY5, the formicamycin producer.</title>
        <authorList>
            <person name="Holmes N.A."/>
            <person name="Devine R."/>
            <person name="Qin Z."/>
            <person name="Seipke R.F."/>
            <person name="Wilkinson B."/>
            <person name="Hutchings M.I."/>
        </authorList>
    </citation>
    <scope>NUCLEOTIDE SEQUENCE [LARGE SCALE GENOMIC DNA]</scope>
    <source>
        <strain evidence="4 5">KY5</strain>
    </source>
</reference>
<dbReference type="EC" id="1.1.1.100" evidence="4"/>
<dbReference type="AlphaFoldDB" id="A0A291QBC6"/>
<dbReference type="FunFam" id="3.40.50.720:FF:000084">
    <property type="entry name" value="Short-chain dehydrogenase reductase"/>
    <property type="match status" value="1"/>
</dbReference>
<dbReference type="InterPro" id="IPR036291">
    <property type="entry name" value="NAD(P)-bd_dom_sf"/>
</dbReference>
<proteinExistence type="inferred from homology"/>